<gene>
    <name evidence="2" type="ORF">QM089_21935</name>
</gene>
<dbReference type="Proteomes" id="UP001187859">
    <property type="component" value="Unassembled WGS sequence"/>
</dbReference>
<dbReference type="EMBL" id="JASGOQ010000002">
    <property type="protein sequence ID" value="MDV5392858.1"/>
    <property type="molecule type" value="Genomic_DNA"/>
</dbReference>
<proteinExistence type="predicted"/>
<comment type="caution">
    <text evidence="2">The sequence shown here is derived from an EMBL/GenBank/DDBJ whole genome shotgun (WGS) entry which is preliminary data.</text>
</comment>
<dbReference type="AlphaFoldDB" id="A0AAE4TQE6"/>
<feature type="chain" id="PRO_5041958918" evidence="1">
    <location>
        <begin position="23"/>
        <end position="181"/>
    </location>
</feature>
<protein>
    <submittedName>
        <fullName evidence="2">Uncharacterized protein</fullName>
    </submittedName>
</protein>
<name>A0AAE4TQE6_9GAMM</name>
<evidence type="ECO:0000313" key="2">
    <source>
        <dbReference type="EMBL" id="MDV5392858.1"/>
    </source>
</evidence>
<evidence type="ECO:0000256" key="1">
    <source>
        <dbReference type="SAM" id="SignalP"/>
    </source>
</evidence>
<reference evidence="2" key="1">
    <citation type="submission" date="2023-05" db="EMBL/GenBank/DDBJ databases">
        <title>Colonisation of extended spectrum b-lactamase- and carbapenemase-producing bacteria on hospital surfaces from low- and middle-income countries.</title>
        <authorList>
            <person name="Nieto-Rosado M."/>
            <person name="Sands K."/>
            <person name="Iregbu K."/>
            <person name="Zahra R."/>
            <person name="Mazarati J.B."/>
            <person name="Mehtar S."/>
            <person name="Barnards-Group B."/>
            <person name="Walsh T.R."/>
        </authorList>
    </citation>
    <scope>NUCLEOTIDE SEQUENCE</scope>
    <source>
        <strain evidence="2">PP-E493</strain>
    </source>
</reference>
<accession>A0AAE4TQE6</accession>
<sequence length="181" mass="20349">MQKISAALLIITMLLTNTDVIAGEFDYRGNGVSRLIVHGFDDADSLAHTGSIKSIQYALYDALMQSGRKIEKPWEVVMVLNLSPYEVTGSDLAFEQGVIEGQSEPIFRIVASKTITVRGDVIDRAYKNVLRLEQNQEFQKAFDQYSKAMNHKNAGEMSRIFMSFEALDKLGIYLEHTISSY</sequence>
<keyword evidence="1" id="KW-0732">Signal</keyword>
<organism evidence="2 3">
    <name type="scientific">Shewanella xiamenensis</name>
    <dbReference type="NCBI Taxonomy" id="332186"/>
    <lineage>
        <taxon>Bacteria</taxon>
        <taxon>Pseudomonadati</taxon>
        <taxon>Pseudomonadota</taxon>
        <taxon>Gammaproteobacteria</taxon>
        <taxon>Alteromonadales</taxon>
        <taxon>Shewanellaceae</taxon>
        <taxon>Shewanella</taxon>
    </lineage>
</organism>
<evidence type="ECO:0000313" key="3">
    <source>
        <dbReference type="Proteomes" id="UP001187859"/>
    </source>
</evidence>
<feature type="signal peptide" evidence="1">
    <location>
        <begin position="1"/>
        <end position="22"/>
    </location>
</feature>
<dbReference type="RefSeq" id="WP_011711610.1">
    <property type="nucleotide sequence ID" value="NZ_JAOCAS010000027.1"/>
</dbReference>